<dbReference type="SMART" id="SM00184">
    <property type="entry name" value="RING"/>
    <property type="match status" value="1"/>
</dbReference>
<dbReference type="InterPro" id="IPR013083">
    <property type="entry name" value="Znf_RING/FYVE/PHD"/>
</dbReference>
<dbReference type="Proteomes" id="UP000694844">
    <property type="component" value="Chromosome 2"/>
</dbReference>
<reference evidence="8" key="1">
    <citation type="submission" date="2025-08" db="UniProtKB">
        <authorList>
            <consortium name="RefSeq"/>
        </authorList>
    </citation>
    <scope>IDENTIFICATION</scope>
    <source>
        <tissue evidence="8">Whole sample</tissue>
    </source>
</reference>
<dbReference type="OrthoDB" id="1630758at2759"/>
<dbReference type="InterPro" id="IPR001841">
    <property type="entry name" value="Znf_RING"/>
</dbReference>
<dbReference type="Gene3D" id="3.30.40.10">
    <property type="entry name" value="Zinc/RING finger domain, C3HC4 (zinc finger)"/>
    <property type="match status" value="1"/>
</dbReference>
<accession>A0A8B8CV24</accession>
<sequence length="183" mass="21012">MSKNLRNDLDDNEVRYFLNPESVSIHLFCSICQDVFQDPRRAPCGHSFCKKCILPWLRQSKTCPEDRRPVTEKQLHHDFILENIIGDQMVACPYRKCGCDFVGQLQMLASHKKCCTFNPENLPEFLRSPDSFQLKDDEAGCDEESTVPTPGKPSLKMRLFQAGDSRKELLMSMFDKKKSSSIS</sequence>
<dbReference type="InterPro" id="IPR017907">
    <property type="entry name" value="Znf_RING_CS"/>
</dbReference>
<dbReference type="RefSeq" id="XP_022318301.1">
    <property type="nucleotide sequence ID" value="XM_022462593.1"/>
</dbReference>
<evidence type="ECO:0000259" key="6">
    <source>
        <dbReference type="PROSITE" id="PS51698"/>
    </source>
</evidence>
<dbReference type="KEGG" id="cvn:111121355"/>
<evidence type="ECO:0000256" key="4">
    <source>
        <dbReference type="PROSITE-ProRule" id="PRU00175"/>
    </source>
</evidence>
<keyword evidence="2 4" id="KW-0863">Zinc-finger</keyword>
<proteinExistence type="predicted"/>
<dbReference type="SMART" id="SM00504">
    <property type="entry name" value="Ubox"/>
    <property type="match status" value="1"/>
</dbReference>
<gene>
    <name evidence="8" type="primary">LOC111121355</name>
</gene>
<organism evidence="7 8">
    <name type="scientific">Crassostrea virginica</name>
    <name type="common">Eastern oyster</name>
    <dbReference type="NCBI Taxonomy" id="6565"/>
    <lineage>
        <taxon>Eukaryota</taxon>
        <taxon>Metazoa</taxon>
        <taxon>Spiralia</taxon>
        <taxon>Lophotrochozoa</taxon>
        <taxon>Mollusca</taxon>
        <taxon>Bivalvia</taxon>
        <taxon>Autobranchia</taxon>
        <taxon>Pteriomorphia</taxon>
        <taxon>Ostreida</taxon>
        <taxon>Ostreoidea</taxon>
        <taxon>Ostreidae</taxon>
        <taxon>Crassostrea</taxon>
    </lineage>
</organism>
<evidence type="ECO:0000259" key="5">
    <source>
        <dbReference type="PROSITE" id="PS50089"/>
    </source>
</evidence>
<evidence type="ECO:0000256" key="1">
    <source>
        <dbReference type="ARBA" id="ARBA00022723"/>
    </source>
</evidence>
<keyword evidence="1" id="KW-0479">Metal-binding</keyword>
<keyword evidence="7" id="KW-1185">Reference proteome</keyword>
<dbReference type="PANTHER" id="PTHR10131:SF94">
    <property type="entry name" value="TNF RECEPTOR-ASSOCIATED FACTOR 4"/>
    <property type="match status" value="1"/>
</dbReference>
<dbReference type="PROSITE" id="PS00518">
    <property type="entry name" value="ZF_RING_1"/>
    <property type="match status" value="1"/>
</dbReference>
<evidence type="ECO:0000256" key="3">
    <source>
        <dbReference type="ARBA" id="ARBA00022833"/>
    </source>
</evidence>
<dbReference type="GO" id="GO:0008270">
    <property type="term" value="F:zinc ion binding"/>
    <property type="evidence" value="ECO:0007669"/>
    <property type="project" value="UniProtKB-KW"/>
</dbReference>
<protein>
    <submittedName>
        <fullName evidence="8">RING finger protein 151-like</fullName>
    </submittedName>
</protein>
<dbReference type="PROSITE" id="PS51698">
    <property type="entry name" value="U_BOX"/>
    <property type="match status" value="1"/>
</dbReference>
<dbReference type="Pfam" id="PF13923">
    <property type="entry name" value="zf-C3HC4_2"/>
    <property type="match status" value="1"/>
</dbReference>
<dbReference type="GO" id="GO:0004842">
    <property type="term" value="F:ubiquitin-protein transferase activity"/>
    <property type="evidence" value="ECO:0007669"/>
    <property type="project" value="InterPro"/>
</dbReference>
<dbReference type="InterPro" id="IPR003613">
    <property type="entry name" value="Ubox_domain"/>
</dbReference>
<evidence type="ECO:0000313" key="7">
    <source>
        <dbReference type="Proteomes" id="UP000694844"/>
    </source>
</evidence>
<keyword evidence="3" id="KW-0862">Zinc</keyword>
<evidence type="ECO:0000313" key="8">
    <source>
        <dbReference type="RefSeq" id="XP_022318301.1"/>
    </source>
</evidence>
<feature type="domain" description="RING-type" evidence="5">
    <location>
        <begin position="29"/>
        <end position="67"/>
    </location>
</feature>
<dbReference type="GeneID" id="111121355"/>
<dbReference type="GO" id="GO:0016567">
    <property type="term" value="P:protein ubiquitination"/>
    <property type="evidence" value="ECO:0007669"/>
    <property type="project" value="InterPro"/>
</dbReference>
<dbReference type="PROSITE" id="PS50089">
    <property type="entry name" value="ZF_RING_2"/>
    <property type="match status" value="1"/>
</dbReference>
<name>A0A8B8CV24_CRAVI</name>
<dbReference type="SUPFAM" id="SSF57850">
    <property type="entry name" value="RING/U-box"/>
    <property type="match status" value="1"/>
</dbReference>
<evidence type="ECO:0000256" key="2">
    <source>
        <dbReference type="ARBA" id="ARBA00022771"/>
    </source>
</evidence>
<dbReference type="AlphaFoldDB" id="A0A8B8CV24"/>
<feature type="domain" description="U-box" evidence="6">
    <location>
        <begin position="22"/>
        <end position="95"/>
    </location>
</feature>
<dbReference type="PANTHER" id="PTHR10131">
    <property type="entry name" value="TNF RECEPTOR ASSOCIATED FACTOR"/>
    <property type="match status" value="1"/>
</dbReference>